<keyword evidence="2" id="KW-1185">Reference proteome</keyword>
<gene>
    <name evidence="1" type="ORF">CTEN210_01916</name>
</gene>
<proteinExistence type="predicted"/>
<accession>A0AAD3CG28</accession>
<evidence type="ECO:0000313" key="1">
    <source>
        <dbReference type="EMBL" id="GFH45442.1"/>
    </source>
</evidence>
<name>A0AAD3CG28_9STRA</name>
<comment type="caution">
    <text evidence="1">The sequence shown here is derived from an EMBL/GenBank/DDBJ whole genome shotgun (WGS) entry which is preliminary data.</text>
</comment>
<sequence>MMNGDRRFIHALISCLLLQQNNIVKAFGTNNHRTTKLQSRTDFFVSVGAAVSVLLAPVEVIAKPPQASPQEDIDTIREALGTLSVLLDNWEKATVECIFADVPRELLESKNKEQLLEKASTFALFDKSTSVVSCKTSNKIVRDYLGVTGKGPLVNVDKKMLKRSVVDTLADIDDLETYYSEVEKFQQAISRASAASYTAGVSDFDSINNFEQGKQSSGDSNLEQAKRAIDDAKQSLSVIVSLLNKT</sequence>
<organism evidence="1 2">
    <name type="scientific">Chaetoceros tenuissimus</name>
    <dbReference type="NCBI Taxonomy" id="426638"/>
    <lineage>
        <taxon>Eukaryota</taxon>
        <taxon>Sar</taxon>
        <taxon>Stramenopiles</taxon>
        <taxon>Ochrophyta</taxon>
        <taxon>Bacillariophyta</taxon>
        <taxon>Coscinodiscophyceae</taxon>
        <taxon>Chaetocerotophycidae</taxon>
        <taxon>Chaetocerotales</taxon>
        <taxon>Chaetocerotaceae</taxon>
        <taxon>Chaetoceros</taxon>
    </lineage>
</organism>
<dbReference type="AlphaFoldDB" id="A0AAD3CG28"/>
<protein>
    <submittedName>
        <fullName evidence="1">Uncharacterized protein</fullName>
    </submittedName>
</protein>
<reference evidence="1 2" key="1">
    <citation type="journal article" date="2021" name="Sci. Rep.">
        <title>The genome of the diatom Chaetoceros tenuissimus carries an ancient integrated fragment of an extant virus.</title>
        <authorList>
            <person name="Hongo Y."/>
            <person name="Kimura K."/>
            <person name="Takaki Y."/>
            <person name="Yoshida Y."/>
            <person name="Baba S."/>
            <person name="Kobayashi G."/>
            <person name="Nagasaki K."/>
            <person name="Hano T."/>
            <person name="Tomaru Y."/>
        </authorList>
    </citation>
    <scope>NUCLEOTIDE SEQUENCE [LARGE SCALE GENOMIC DNA]</scope>
    <source>
        <strain evidence="1 2">NIES-3715</strain>
    </source>
</reference>
<dbReference type="EMBL" id="BLLK01000020">
    <property type="protein sequence ID" value="GFH45442.1"/>
    <property type="molecule type" value="Genomic_DNA"/>
</dbReference>
<dbReference type="Proteomes" id="UP001054902">
    <property type="component" value="Unassembled WGS sequence"/>
</dbReference>
<evidence type="ECO:0000313" key="2">
    <source>
        <dbReference type="Proteomes" id="UP001054902"/>
    </source>
</evidence>